<organism evidence="1 2">
    <name type="scientific">Ambrosiozyma monospora</name>
    <name type="common">Yeast</name>
    <name type="synonym">Endomycopsis monosporus</name>
    <dbReference type="NCBI Taxonomy" id="43982"/>
    <lineage>
        <taxon>Eukaryota</taxon>
        <taxon>Fungi</taxon>
        <taxon>Dikarya</taxon>
        <taxon>Ascomycota</taxon>
        <taxon>Saccharomycotina</taxon>
        <taxon>Pichiomycetes</taxon>
        <taxon>Pichiales</taxon>
        <taxon>Pichiaceae</taxon>
        <taxon>Ambrosiozyma</taxon>
    </lineage>
</organism>
<keyword evidence="2" id="KW-1185">Reference proteome</keyword>
<accession>A0ACB5SW53</accession>
<dbReference type="EMBL" id="BSXS01001018">
    <property type="protein sequence ID" value="GME74778.1"/>
    <property type="molecule type" value="Genomic_DNA"/>
</dbReference>
<sequence>MSGKRFMPKNPVKLDPPKDDPITMAELAKCDGEQSPTMYIAIKGTVFDVTPNQGAYGVGKGYHVFVGRDASRALGKSSLKKEDTDIKVSWDYSPLNVKQLKVLDDWFMYFKNRYNIVGKVSDLPELPPLQIVNDLNSTI</sequence>
<dbReference type="Proteomes" id="UP001165064">
    <property type="component" value="Unassembled WGS sequence"/>
</dbReference>
<evidence type="ECO:0000313" key="1">
    <source>
        <dbReference type="EMBL" id="GME74778.1"/>
    </source>
</evidence>
<proteinExistence type="predicted"/>
<gene>
    <name evidence="1" type="ORF">Amon02_000189000</name>
</gene>
<protein>
    <submittedName>
        <fullName evidence="1">Unnamed protein product</fullName>
    </submittedName>
</protein>
<comment type="caution">
    <text evidence="1">The sequence shown here is derived from an EMBL/GenBank/DDBJ whole genome shotgun (WGS) entry which is preliminary data.</text>
</comment>
<name>A0ACB5SW53_AMBMO</name>
<reference evidence="1" key="1">
    <citation type="submission" date="2023-04" db="EMBL/GenBank/DDBJ databases">
        <title>Ambrosiozyma monospora NBRC 10751.</title>
        <authorList>
            <person name="Ichikawa N."/>
            <person name="Sato H."/>
            <person name="Tonouchi N."/>
        </authorList>
    </citation>
    <scope>NUCLEOTIDE SEQUENCE</scope>
    <source>
        <strain evidence="1">NBRC 10751</strain>
    </source>
</reference>
<evidence type="ECO:0000313" key="2">
    <source>
        <dbReference type="Proteomes" id="UP001165064"/>
    </source>
</evidence>